<gene>
    <name evidence="2" type="ORF">CSC81_08020</name>
    <name evidence="1" type="ORF">Q8W23_11315</name>
</gene>
<keyword evidence="4" id="KW-1185">Reference proteome</keyword>
<reference evidence="2 3" key="1">
    <citation type="journal article" date="2016" name="Nat. Commun.">
        <title>Microbial interactions lead to rapid micro-scale successions on model marine particles.</title>
        <authorList>
            <person name="Datta M.S."/>
            <person name="Sliwerska E."/>
            <person name="Gore J."/>
            <person name="Polz M.F."/>
            <person name="Cordero O.X."/>
        </authorList>
    </citation>
    <scope>NUCLEOTIDE SEQUENCE [LARGE SCALE GENOMIC DNA]</scope>
    <source>
        <strain evidence="2 3">4G03</strain>
    </source>
</reference>
<evidence type="ECO:0000313" key="3">
    <source>
        <dbReference type="Proteomes" id="UP000222163"/>
    </source>
</evidence>
<organism evidence="2 3">
    <name type="scientific">Tenacibaculum discolor</name>
    <dbReference type="NCBI Taxonomy" id="361581"/>
    <lineage>
        <taxon>Bacteria</taxon>
        <taxon>Pseudomonadati</taxon>
        <taxon>Bacteroidota</taxon>
        <taxon>Flavobacteriia</taxon>
        <taxon>Flavobacteriales</taxon>
        <taxon>Flavobacteriaceae</taxon>
        <taxon>Tenacibaculum</taxon>
    </lineage>
</organism>
<protein>
    <submittedName>
        <fullName evidence="2">Uncharacterized protein</fullName>
    </submittedName>
</protein>
<evidence type="ECO:0000313" key="1">
    <source>
        <dbReference type="EMBL" id="MDP2542064.1"/>
    </source>
</evidence>
<dbReference type="RefSeq" id="WP_099215260.1">
    <property type="nucleotide sequence ID" value="NZ_JAUYVU010000008.1"/>
</dbReference>
<comment type="caution">
    <text evidence="2">The sequence shown here is derived from an EMBL/GenBank/DDBJ whole genome shotgun (WGS) entry which is preliminary data.</text>
</comment>
<dbReference type="EMBL" id="JAUYVU010000008">
    <property type="protein sequence ID" value="MDP2542064.1"/>
    <property type="molecule type" value="Genomic_DNA"/>
</dbReference>
<dbReference type="AlphaFoldDB" id="A0A2G1BU88"/>
<dbReference type="Proteomes" id="UP001242342">
    <property type="component" value="Unassembled WGS sequence"/>
</dbReference>
<proteinExistence type="predicted"/>
<name>A0A2G1BU88_9FLAO</name>
<reference evidence="1 4" key="3">
    <citation type="submission" date="2023-07" db="EMBL/GenBank/DDBJ databases">
        <title>Genome content predicts the carbon catabolic preferences of heterotrophic bacteria.</title>
        <authorList>
            <person name="Gralka M."/>
        </authorList>
    </citation>
    <scope>NUCLEOTIDE SEQUENCE [LARGE SCALE GENOMIC DNA]</scope>
    <source>
        <strain evidence="1 4">4G03</strain>
    </source>
</reference>
<dbReference type="Proteomes" id="UP000222163">
    <property type="component" value="Unassembled WGS sequence"/>
</dbReference>
<reference evidence="2" key="2">
    <citation type="submission" date="2017-10" db="EMBL/GenBank/DDBJ databases">
        <authorList>
            <person name="Enke T.N."/>
            <person name="Cordero O.X."/>
        </authorList>
    </citation>
    <scope>NUCLEOTIDE SEQUENCE</scope>
    <source>
        <strain evidence="2">4G03</strain>
    </source>
</reference>
<evidence type="ECO:0000313" key="2">
    <source>
        <dbReference type="EMBL" id="PHN97524.1"/>
    </source>
</evidence>
<evidence type="ECO:0000313" key="4">
    <source>
        <dbReference type="Proteomes" id="UP001242342"/>
    </source>
</evidence>
<sequence length="208" mass="24623">MTTNIVNISESHNRWGKRRQVSKEECLFDLKKDLPKFFLAYNRGVKKYNKITSMFRPESKVRFDATVLNTSIIESLQEVFPDRWKWGKYKRFVLKLGDYIFLVKKFKNNNKPMNIKTKHVNSISNQMSLSLFDSDIYQDDPILFFGYKVDRMGEVISPQIVYIDEDNVKWIVSENDVNVVRNEINTKVSTNEAKVYIKEDMIRKVSNQ</sequence>
<accession>A0A2G1BU88</accession>
<dbReference type="EMBL" id="PDUU01000006">
    <property type="protein sequence ID" value="PHN97524.1"/>
    <property type="molecule type" value="Genomic_DNA"/>
</dbReference>